<dbReference type="PANTHER" id="PTHR46112:SF3">
    <property type="entry name" value="AMINOPEPTIDASE YPDF"/>
    <property type="match status" value="1"/>
</dbReference>
<dbReference type="InterPro" id="IPR000587">
    <property type="entry name" value="Creatinase_N"/>
</dbReference>
<dbReference type="Pfam" id="PF00557">
    <property type="entry name" value="Peptidase_M24"/>
    <property type="match status" value="1"/>
</dbReference>
<dbReference type="SUPFAM" id="SSF53092">
    <property type="entry name" value="Creatinase/prolidase N-terminal domain"/>
    <property type="match status" value="1"/>
</dbReference>
<evidence type="ECO:0000256" key="5">
    <source>
        <dbReference type="RuleBase" id="RU000590"/>
    </source>
</evidence>
<proteinExistence type="inferred from homology"/>
<evidence type="ECO:0000259" key="6">
    <source>
        <dbReference type="Pfam" id="PF00557"/>
    </source>
</evidence>
<dbReference type="GO" id="GO:0004177">
    <property type="term" value="F:aminopeptidase activity"/>
    <property type="evidence" value="ECO:0007669"/>
    <property type="project" value="UniProtKB-KW"/>
</dbReference>
<dbReference type="InterPro" id="IPR050659">
    <property type="entry name" value="Peptidase_M24B"/>
</dbReference>
<evidence type="ECO:0000313" key="8">
    <source>
        <dbReference type="EMBL" id="PRM90716.1"/>
    </source>
</evidence>
<dbReference type="PROSITE" id="PS00491">
    <property type="entry name" value="PROLINE_PEPTIDASE"/>
    <property type="match status" value="1"/>
</dbReference>
<keyword evidence="4" id="KW-0482">Metalloprotease</keyword>
<dbReference type="Proteomes" id="UP000238649">
    <property type="component" value="Unassembled WGS sequence"/>
</dbReference>
<evidence type="ECO:0000256" key="3">
    <source>
        <dbReference type="ARBA" id="ARBA00022801"/>
    </source>
</evidence>
<dbReference type="EMBL" id="NXGH01000002">
    <property type="protein sequence ID" value="PRM90716.1"/>
    <property type="molecule type" value="Genomic_DNA"/>
</dbReference>
<gene>
    <name evidence="8" type="ORF">CJ671_01275</name>
</gene>
<evidence type="ECO:0000313" key="9">
    <source>
        <dbReference type="Proteomes" id="UP000238649"/>
    </source>
</evidence>
<feature type="domain" description="Creatinase N-terminal" evidence="7">
    <location>
        <begin position="2"/>
        <end position="99"/>
    </location>
</feature>
<evidence type="ECO:0000256" key="4">
    <source>
        <dbReference type="ARBA" id="ARBA00023049"/>
    </source>
</evidence>
<dbReference type="AlphaFoldDB" id="A0A2S9SVT5"/>
<feature type="domain" description="Peptidase M24" evidence="6">
    <location>
        <begin position="119"/>
        <end position="334"/>
    </location>
</feature>
<dbReference type="CDD" id="cd01092">
    <property type="entry name" value="APP-like"/>
    <property type="match status" value="1"/>
</dbReference>
<keyword evidence="2 5" id="KW-0479">Metal-binding</keyword>
<dbReference type="GO" id="GO:0046872">
    <property type="term" value="F:metal ion binding"/>
    <property type="evidence" value="ECO:0007669"/>
    <property type="project" value="UniProtKB-KW"/>
</dbReference>
<keyword evidence="8" id="KW-0031">Aminopeptidase</keyword>
<evidence type="ECO:0000256" key="1">
    <source>
        <dbReference type="ARBA" id="ARBA00022670"/>
    </source>
</evidence>
<dbReference type="PANTHER" id="PTHR46112">
    <property type="entry name" value="AMINOPEPTIDASE"/>
    <property type="match status" value="1"/>
</dbReference>
<dbReference type="GO" id="GO:0008237">
    <property type="term" value="F:metallopeptidase activity"/>
    <property type="evidence" value="ECO:0007669"/>
    <property type="project" value="UniProtKB-KW"/>
</dbReference>
<dbReference type="RefSeq" id="WP_105910924.1">
    <property type="nucleotide sequence ID" value="NZ_NXGH01000002.1"/>
</dbReference>
<dbReference type="SUPFAM" id="SSF55920">
    <property type="entry name" value="Creatinase/aminopeptidase"/>
    <property type="match status" value="1"/>
</dbReference>
<dbReference type="InterPro" id="IPR036005">
    <property type="entry name" value="Creatinase/aminopeptidase-like"/>
</dbReference>
<comment type="similarity">
    <text evidence="5">Belongs to the peptidase M24B family.</text>
</comment>
<comment type="caution">
    <text evidence="8">The sequence shown here is derived from an EMBL/GenBank/DDBJ whole genome shotgun (WGS) entry which is preliminary data.</text>
</comment>
<dbReference type="InterPro" id="IPR029149">
    <property type="entry name" value="Creatin/AminoP/Spt16_N"/>
</dbReference>
<dbReference type="GO" id="GO:0006508">
    <property type="term" value="P:proteolysis"/>
    <property type="evidence" value="ECO:0007669"/>
    <property type="project" value="UniProtKB-KW"/>
</dbReference>
<dbReference type="OrthoDB" id="9806388at2"/>
<accession>A0A2S9SVT5</accession>
<dbReference type="InterPro" id="IPR000994">
    <property type="entry name" value="Pept_M24"/>
</dbReference>
<evidence type="ECO:0000259" key="7">
    <source>
        <dbReference type="Pfam" id="PF01321"/>
    </source>
</evidence>
<dbReference type="Gene3D" id="3.90.230.10">
    <property type="entry name" value="Creatinase/methionine aminopeptidase superfamily"/>
    <property type="match status" value="1"/>
</dbReference>
<reference evidence="8 9" key="1">
    <citation type="submission" date="2017-09" db="EMBL/GenBank/DDBJ databases">
        <title>Reassesment of A. cryaerophilus.</title>
        <authorList>
            <person name="Perez-Cataluna A."/>
            <person name="Collado L."/>
            <person name="Salgado O."/>
            <person name="Lefinanco V."/>
            <person name="Figueras M.J."/>
        </authorList>
    </citation>
    <scope>NUCLEOTIDE SEQUENCE [LARGE SCALE GENOMIC DNA]</scope>
    <source>
        <strain evidence="8 9">LMG 9871</strain>
    </source>
</reference>
<evidence type="ECO:0000256" key="2">
    <source>
        <dbReference type="ARBA" id="ARBA00022723"/>
    </source>
</evidence>
<organism evidence="8 9">
    <name type="scientific">Aliarcobacter cryaerophilus</name>
    <dbReference type="NCBI Taxonomy" id="28198"/>
    <lineage>
        <taxon>Bacteria</taxon>
        <taxon>Pseudomonadati</taxon>
        <taxon>Campylobacterota</taxon>
        <taxon>Epsilonproteobacteria</taxon>
        <taxon>Campylobacterales</taxon>
        <taxon>Arcobacteraceae</taxon>
        <taxon>Aliarcobacter</taxon>
    </lineage>
</organism>
<name>A0A2S9SVT5_9BACT</name>
<keyword evidence="1" id="KW-0645">Protease</keyword>
<dbReference type="Pfam" id="PF01321">
    <property type="entry name" value="Creatinase_N"/>
    <property type="match status" value="1"/>
</dbReference>
<dbReference type="InterPro" id="IPR001131">
    <property type="entry name" value="Peptidase_M24B_aminopep-P_CS"/>
</dbReference>
<keyword evidence="3" id="KW-0378">Hydrolase</keyword>
<protein>
    <submittedName>
        <fullName evidence="8">X-Pro aminopeptidase</fullName>
    </submittedName>
</protein>
<sequence length="341" mass="39529">MDNFILKNENAIYYECNFSCDNVIFLNLGSEKFFITDARYTIEAKEYAKNCEVIESSNLIDSTKDILKKNLIKSITFDPNDFTFFEYKNMVKDLDIEFVEEINFSKTKRLIKSEYEIKLLKEASSLGKNGFKEFAKYIKNSGFKKSEKELYFNAYKFMSQKGELETSFNPIVAINENAAKPHALATNKRLKKDDLILVDAGIKYKRYCSDRTCTSVADFDNFNFKRRQIFKNKKHQKIYDIVLKAQEKCIKEARAGMKACDVDKIARDFISQAGYEKYFVHSTGHGVGLDIHEFPNINSKNELIIEENMVFTVEPGIYIPNEFGVRIEDTVYIKNGKAEIL</sequence>
<dbReference type="Gene3D" id="3.40.350.10">
    <property type="entry name" value="Creatinase/prolidase N-terminal domain"/>
    <property type="match status" value="1"/>
</dbReference>